<sequence>MNRREAREKAFQILFQLDINDSATEEVIRDFLKKEKEDAYLKSVAEGVLMNRKEIDERISDKLKNWSFDRLASVEKTTLRIATYEMYYIDGIPLKVTINEAVELAKKYGESSSGKFVNGVLSRMNEEK</sequence>
<keyword evidence="5 6" id="KW-0804">Transcription</keyword>
<dbReference type="Proteomes" id="UP000321574">
    <property type="component" value="Unassembled WGS sequence"/>
</dbReference>
<evidence type="ECO:0000313" key="8">
    <source>
        <dbReference type="EMBL" id="TXL67938.1"/>
    </source>
</evidence>
<comment type="function">
    <text evidence="6">Involved in transcription antitermination. Required for transcription of ribosomal RNA (rRNA) genes. Binds specifically to the boxA antiterminator sequence of the ribosomal RNA (rrn) operons.</text>
</comment>
<accession>A0A5C8P387</accession>
<dbReference type="OrthoDB" id="9811381at2"/>
<evidence type="ECO:0000259" key="7">
    <source>
        <dbReference type="Pfam" id="PF01029"/>
    </source>
</evidence>
<dbReference type="Pfam" id="PF01029">
    <property type="entry name" value="NusB"/>
    <property type="match status" value="1"/>
</dbReference>
<dbReference type="NCBIfam" id="TIGR01951">
    <property type="entry name" value="nusB"/>
    <property type="match status" value="1"/>
</dbReference>
<dbReference type="EMBL" id="VDUW01000001">
    <property type="protein sequence ID" value="TXL67938.1"/>
    <property type="molecule type" value="Genomic_DNA"/>
</dbReference>
<dbReference type="AlphaFoldDB" id="A0A5C8P387"/>
<evidence type="ECO:0000256" key="2">
    <source>
        <dbReference type="ARBA" id="ARBA00022814"/>
    </source>
</evidence>
<dbReference type="PANTHER" id="PTHR11078">
    <property type="entry name" value="N UTILIZATION SUBSTANCE PROTEIN B-RELATED"/>
    <property type="match status" value="1"/>
</dbReference>
<dbReference type="PANTHER" id="PTHR11078:SF3">
    <property type="entry name" value="ANTITERMINATION NUSB DOMAIN-CONTAINING PROTEIN"/>
    <property type="match status" value="1"/>
</dbReference>
<comment type="caution">
    <text evidence="8">The sequence shown here is derived from an EMBL/GenBank/DDBJ whole genome shotgun (WGS) entry which is preliminary data.</text>
</comment>
<feature type="domain" description="NusB/RsmB/TIM44" evidence="7">
    <location>
        <begin position="4"/>
        <end position="125"/>
    </location>
</feature>
<dbReference type="GO" id="GO:0006353">
    <property type="term" value="P:DNA-templated transcription termination"/>
    <property type="evidence" value="ECO:0007669"/>
    <property type="project" value="UniProtKB-UniRule"/>
</dbReference>
<organism evidence="8 9">
    <name type="scientific">Cerasibacillus terrae</name>
    <dbReference type="NCBI Taxonomy" id="2498845"/>
    <lineage>
        <taxon>Bacteria</taxon>
        <taxon>Bacillati</taxon>
        <taxon>Bacillota</taxon>
        <taxon>Bacilli</taxon>
        <taxon>Bacillales</taxon>
        <taxon>Bacillaceae</taxon>
        <taxon>Cerasibacillus</taxon>
    </lineage>
</organism>
<gene>
    <name evidence="6 8" type="primary">nusB</name>
    <name evidence="8" type="ORF">FHP05_02645</name>
</gene>
<evidence type="ECO:0000256" key="4">
    <source>
        <dbReference type="ARBA" id="ARBA00023015"/>
    </source>
</evidence>
<reference evidence="8 9" key="1">
    <citation type="submission" date="2019-06" db="EMBL/GenBank/DDBJ databases">
        <title>Cerasibacillus sp. nov., isolated from maize field.</title>
        <authorList>
            <person name="Lin S.-Y."/>
            <person name="Tsai C.-F."/>
            <person name="Young C.-C."/>
        </authorList>
    </citation>
    <scope>NUCLEOTIDE SEQUENCE [LARGE SCALE GENOMIC DNA]</scope>
    <source>
        <strain evidence="8 9">CC-CFT480</strain>
    </source>
</reference>
<proteinExistence type="inferred from homology"/>
<evidence type="ECO:0000256" key="5">
    <source>
        <dbReference type="ARBA" id="ARBA00023163"/>
    </source>
</evidence>
<dbReference type="GO" id="GO:0005829">
    <property type="term" value="C:cytosol"/>
    <property type="evidence" value="ECO:0007669"/>
    <property type="project" value="TreeGrafter"/>
</dbReference>
<evidence type="ECO:0000256" key="1">
    <source>
        <dbReference type="ARBA" id="ARBA00005952"/>
    </source>
</evidence>
<dbReference type="InterPro" id="IPR006027">
    <property type="entry name" value="NusB_RsmB_TIM44"/>
</dbReference>
<dbReference type="RefSeq" id="WP_147665675.1">
    <property type="nucleotide sequence ID" value="NZ_VDUW01000001.1"/>
</dbReference>
<evidence type="ECO:0000313" key="9">
    <source>
        <dbReference type="Proteomes" id="UP000321574"/>
    </source>
</evidence>
<keyword evidence="3 6" id="KW-0694">RNA-binding</keyword>
<evidence type="ECO:0000256" key="3">
    <source>
        <dbReference type="ARBA" id="ARBA00022884"/>
    </source>
</evidence>
<comment type="similarity">
    <text evidence="1 6">Belongs to the NusB family.</text>
</comment>
<dbReference type="InterPro" id="IPR035926">
    <property type="entry name" value="NusB-like_sf"/>
</dbReference>
<name>A0A5C8P387_9BACI</name>
<dbReference type="SUPFAM" id="SSF48013">
    <property type="entry name" value="NusB-like"/>
    <property type="match status" value="1"/>
</dbReference>
<keyword evidence="2 6" id="KW-0889">Transcription antitermination</keyword>
<dbReference type="GO" id="GO:0003723">
    <property type="term" value="F:RNA binding"/>
    <property type="evidence" value="ECO:0007669"/>
    <property type="project" value="UniProtKB-UniRule"/>
</dbReference>
<protein>
    <recommendedName>
        <fullName evidence="6">Transcription antitermination protein NusB</fullName>
    </recommendedName>
    <alternativeName>
        <fullName evidence="6">Antitermination factor NusB</fullName>
    </alternativeName>
</protein>
<dbReference type="GO" id="GO:0031564">
    <property type="term" value="P:transcription antitermination"/>
    <property type="evidence" value="ECO:0007669"/>
    <property type="project" value="UniProtKB-KW"/>
</dbReference>
<dbReference type="HAMAP" id="MF_00073">
    <property type="entry name" value="NusB"/>
    <property type="match status" value="1"/>
</dbReference>
<dbReference type="Gene3D" id="1.10.940.10">
    <property type="entry name" value="NusB-like"/>
    <property type="match status" value="1"/>
</dbReference>
<dbReference type="InterPro" id="IPR011605">
    <property type="entry name" value="NusB_fam"/>
</dbReference>
<keyword evidence="9" id="KW-1185">Reference proteome</keyword>
<keyword evidence="4 6" id="KW-0805">Transcription regulation</keyword>
<evidence type="ECO:0000256" key="6">
    <source>
        <dbReference type="HAMAP-Rule" id="MF_00073"/>
    </source>
</evidence>